<accession>A0A9R1WP81</accession>
<feature type="repeat" description="PPR" evidence="2">
    <location>
        <begin position="179"/>
        <end position="213"/>
    </location>
</feature>
<dbReference type="PROSITE" id="PS51375">
    <property type="entry name" value="PPR"/>
    <property type="match status" value="7"/>
</dbReference>
<dbReference type="Proteomes" id="UP000235145">
    <property type="component" value="Unassembled WGS sequence"/>
</dbReference>
<dbReference type="Gene3D" id="1.25.40.10">
    <property type="entry name" value="Tetratricopeptide repeat domain"/>
    <property type="match status" value="5"/>
</dbReference>
<feature type="repeat" description="PPR" evidence="2">
    <location>
        <begin position="582"/>
        <end position="616"/>
    </location>
</feature>
<evidence type="ECO:0000313" key="4">
    <source>
        <dbReference type="Proteomes" id="UP000235145"/>
    </source>
</evidence>
<dbReference type="EMBL" id="NBSK02000009">
    <property type="protein sequence ID" value="KAJ0184774.1"/>
    <property type="molecule type" value="Genomic_DNA"/>
</dbReference>
<keyword evidence="1" id="KW-0677">Repeat</keyword>
<protein>
    <recommendedName>
        <fullName evidence="5">Pentacotripeptide-repeat region of PRORP domain-containing protein</fullName>
    </recommendedName>
</protein>
<dbReference type="NCBIfam" id="TIGR00756">
    <property type="entry name" value="PPR"/>
    <property type="match status" value="7"/>
</dbReference>
<evidence type="ECO:0000256" key="1">
    <source>
        <dbReference type="ARBA" id="ARBA00022737"/>
    </source>
</evidence>
<dbReference type="FunFam" id="1.25.40.10:FF:000344">
    <property type="entry name" value="Pentatricopeptide repeat-containing protein"/>
    <property type="match status" value="1"/>
</dbReference>
<feature type="repeat" description="PPR" evidence="2">
    <location>
        <begin position="279"/>
        <end position="313"/>
    </location>
</feature>
<dbReference type="InterPro" id="IPR002885">
    <property type="entry name" value="PPR_rpt"/>
</dbReference>
<dbReference type="Pfam" id="PF13041">
    <property type="entry name" value="PPR_2"/>
    <property type="match status" value="4"/>
</dbReference>
<dbReference type="PANTHER" id="PTHR47928:SF207">
    <property type="entry name" value="PENTATRICOPEPTIDE REPEAT-CONTAINING PROTEIN"/>
    <property type="match status" value="1"/>
</dbReference>
<dbReference type="FunFam" id="1.25.40.10:FF:000309">
    <property type="entry name" value="Pentatricopeptide repeat-containing protein, chloroplastic"/>
    <property type="match status" value="1"/>
</dbReference>
<dbReference type="FunFam" id="1.25.40.10:FF:000730">
    <property type="entry name" value="Pentatricopeptide repeat-containing protein, chloroplastic"/>
    <property type="match status" value="1"/>
</dbReference>
<evidence type="ECO:0000256" key="2">
    <source>
        <dbReference type="PROSITE-ProRule" id="PRU00708"/>
    </source>
</evidence>
<dbReference type="GO" id="GO:0016070">
    <property type="term" value="P:RNA metabolic process"/>
    <property type="evidence" value="ECO:0007669"/>
    <property type="project" value="UniProtKB-ARBA"/>
</dbReference>
<feature type="repeat" description="PPR" evidence="2">
    <location>
        <begin position="551"/>
        <end position="581"/>
    </location>
</feature>
<organism evidence="3 4">
    <name type="scientific">Lactuca sativa</name>
    <name type="common">Garden lettuce</name>
    <dbReference type="NCBI Taxonomy" id="4236"/>
    <lineage>
        <taxon>Eukaryota</taxon>
        <taxon>Viridiplantae</taxon>
        <taxon>Streptophyta</taxon>
        <taxon>Embryophyta</taxon>
        <taxon>Tracheophyta</taxon>
        <taxon>Spermatophyta</taxon>
        <taxon>Magnoliopsida</taxon>
        <taxon>eudicotyledons</taxon>
        <taxon>Gunneridae</taxon>
        <taxon>Pentapetalae</taxon>
        <taxon>asterids</taxon>
        <taxon>campanulids</taxon>
        <taxon>Asterales</taxon>
        <taxon>Asteraceae</taxon>
        <taxon>Cichorioideae</taxon>
        <taxon>Cichorieae</taxon>
        <taxon>Lactucinae</taxon>
        <taxon>Lactuca</taxon>
    </lineage>
</organism>
<dbReference type="Pfam" id="PF01535">
    <property type="entry name" value="PPR"/>
    <property type="match status" value="2"/>
</dbReference>
<feature type="repeat" description="PPR" evidence="2">
    <location>
        <begin position="481"/>
        <end position="515"/>
    </location>
</feature>
<keyword evidence="4" id="KW-1185">Reference proteome</keyword>
<sequence length="648" mass="73754">MYTMKHEFKNLGFQLKICGRIANLDIHPEMFSTITFVSPNLCFLQSPPPPFLVDIHLSTSLNHSHEPLKKPRNICSSTHEDQRFQCSSAKRNDYQTHTDDKLPSCSDNSGDRYVVNGKTLGTLLHFSSSIKEVKRLHGVVSKCRGDSRIFVDNNLISGYLRMGCLSDARKVFDEMPERNVVSWTAMLGGYLKYGFEDEAMRLFMDFVKSGIRANPKTFVCLLNLCSRRLDFELGKQLHACVFKGRFGNLIVDSSLVYFYAQCSHLGEAFRVFNNMQGRDVVSWTTIITACSQHGQTKEAFTLFSQMLNDGFAPNEFTVCSVLKACGEEQAIKFGKQLHATIVKKLFKNDVFLETSLVDMYAKCGEIEDSRIVFDRMRRRNMVTWTSIIAGYARNGHGEESINLFRIMKRRKIYVNKLTMVSLIRACGIIKALQIGKELHAQILKNHIEDNIYIASTLVWLYCKCQDYPSANNVLHRMKFRDVVSWTAMISGCTKLGHEHEALEFLKEMVGEGVTPNPFTFSSVLKACAKMEDIWHGKVIHSSISKSPSFDNVFVGSALINMYSKCGYVEDAIEVFDNMPEKNLVSWKAMIVGYAKNGMCREAMKLMYRMEAEGIEVDDYILATVLTACGDFEWNEDEYSSKYCLKKES</sequence>
<dbReference type="AlphaFoldDB" id="A0A9R1WP81"/>
<feature type="repeat" description="PPR" evidence="2">
    <location>
        <begin position="349"/>
        <end position="379"/>
    </location>
</feature>
<dbReference type="InterPro" id="IPR050421">
    <property type="entry name" value="PPR"/>
</dbReference>
<dbReference type="InterPro" id="IPR011990">
    <property type="entry name" value="TPR-like_helical_dom_sf"/>
</dbReference>
<evidence type="ECO:0008006" key="5">
    <source>
        <dbReference type="Google" id="ProtNLM"/>
    </source>
</evidence>
<dbReference type="FunFam" id="1.25.40.10:FF:000285">
    <property type="entry name" value="Pentatricopeptide repeat-containing protein, chloroplastic"/>
    <property type="match status" value="1"/>
</dbReference>
<proteinExistence type="predicted"/>
<name>A0A9R1WP81_LACSA</name>
<comment type="caution">
    <text evidence="3">The sequence shown here is derived from an EMBL/GenBank/DDBJ whole genome shotgun (WGS) entry which is preliminary data.</text>
</comment>
<feature type="repeat" description="PPR" evidence="2">
    <location>
        <begin position="380"/>
        <end position="414"/>
    </location>
</feature>
<evidence type="ECO:0000313" key="3">
    <source>
        <dbReference type="EMBL" id="KAJ0184774.1"/>
    </source>
</evidence>
<gene>
    <name evidence="3" type="ORF">LSAT_V11C900471660</name>
</gene>
<reference evidence="3 4" key="1">
    <citation type="journal article" date="2017" name="Nat. Commun.">
        <title>Genome assembly with in vitro proximity ligation data and whole-genome triplication in lettuce.</title>
        <authorList>
            <person name="Reyes-Chin-Wo S."/>
            <person name="Wang Z."/>
            <person name="Yang X."/>
            <person name="Kozik A."/>
            <person name="Arikit S."/>
            <person name="Song C."/>
            <person name="Xia L."/>
            <person name="Froenicke L."/>
            <person name="Lavelle D.O."/>
            <person name="Truco M.J."/>
            <person name="Xia R."/>
            <person name="Zhu S."/>
            <person name="Xu C."/>
            <person name="Xu H."/>
            <person name="Xu X."/>
            <person name="Cox K."/>
            <person name="Korf I."/>
            <person name="Meyers B.C."/>
            <person name="Michelmore R.W."/>
        </authorList>
    </citation>
    <scope>NUCLEOTIDE SEQUENCE [LARGE SCALE GENOMIC DNA]</scope>
    <source>
        <strain evidence="4">cv. Salinas</strain>
        <tissue evidence="3">Seedlings</tissue>
    </source>
</reference>
<dbReference type="PANTHER" id="PTHR47928">
    <property type="entry name" value="REPEAT-CONTAINING PROTEIN, PUTATIVE-RELATED"/>
    <property type="match status" value="1"/>
</dbReference>